<dbReference type="EMBL" id="VSSQ01001755">
    <property type="protein sequence ID" value="MPM10902.1"/>
    <property type="molecule type" value="Genomic_DNA"/>
</dbReference>
<accession>A0A644X404</accession>
<comment type="caution">
    <text evidence="1">The sequence shown here is derived from an EMBL/GenBank/DDBJ whole genome shotgun (WGS) entry which is preliminary data.</text>
</comment>
<evidence type="ECO:0000313" key="1">
    <source>
        <dbReference type="EMBL" id="MPM10902.1"/>
    </source>
</evidence>
<proteinExistence type="predicted"/>
<name>A0A644X404_9ZZZZ</name>
<sequence length="50" mass="6009">MITVNPKVREFDQELVKRLIQSIRVHKGMKVEIQFHSGIVMMQEVDYYED</sequence>
<dbReference type="AlphaFoldDB" id="A0A644X404"/>
<gene>
    <name evidence="1" type="ORF">SDC9_57239</name>
</gene>
<protein>
    <submittedName>
        <fullName evidence="1">Uncharacterized protein</fullName>
    </submittedName>
</protein>
<organism evidence="1">
    <name type="scientific">bioreactor metagenome</name>
    <dbReference type="NCBI Taxonomy" id="1076179"/>
    <lineage>
        <taxon>unclassified sequences</taxon>
        <taxon>metagenomes</taxon>
        <taxon>ecological metagenomes</taxon>
    </lineage>
</organism>
<reference evidence="1" key="1">
    <citation type="submission" date="2019-08" db="EMBL/GenBank/DDBJ databases">
        <authorList>
            <person name="Kucharzyk K."/>
            <person name="Murdoch R.W."/>
            <person name="Higgins S."/>
            <person name="Loffler F."/>
        </authorList>
    </citation>
    <scope>NUCLEOTIDE SEQUENCE</scope>
</reference>